<proteinExistence type="predicted"/>
<dbReference type="InterPro" id="IPR045609">
    <property type="entry name" value="DUF6451"/>
</dbReference>
<sequence>MTCRVIHRGQLTNSFQVKTGVRQGCLLSQLLFLNAIDWIMKTSTSERRNVIQWTLWSQLDDLDFANDLALLSHSQQQMQEKISVLAATSAQVGLIIHKEKTKILKSNVNPITLNGSPLEEEQIFTYLGSIIDQQGGADADVKARIDKARIAFIQLKNIWASRELTLTIKIRMFNSNVKSVSLYRAETWRTTKTTNRRIQTFINSCLRRILHICWPDTISNTNICERTCQLSEEAEIWKRSWGWIGHIICKPPTNIIRQALRWNTQGKMKRGRPRNT</sequence>
<dbReference type="Pfam" id="PF20049">
    <property type="entry name" value="DUF6451"/>
    <property type="match status" value="1"/>
</dbReference>
<organism evidence="2 3">
    <name type="scientific">Pelobates cultripes</name>
    <name type="common">Western spadefoot toad</name>
    <dbReference type="NCBI Taxonomy" id="61616"/>
    <lineage>
        <taxon>Eukaryota</taxon>
        <taxon>Metazoa</taxon>
        <taxon>Chordata</taxon>
        <taxon>Craniata</taxon>
        <taxon>Vertebrata</taxon>
        <taxon>Euteleostomi</taxon>
        <taxon>Amphibia</taxon>
        <taxon>Batrachia</taxon>
        <taxon>Anura</taxon>
        <taxon>Pelobatoidea</taxon>
        <taxon>Pelobatidae</taxon>
        <taxon>Pelobates</taxon>
    </lineage>
</organism>
<dbReference type="Proteomes" id="UP001295444">
    <property type="component" value="Chromosome 08"/>
</dbReference>
<gene>
    <name evidence="2" type="ORF">PECUL_23A017122</name>
</gene>
<dbReference type="PANTHER" id="PTHR47027">
    <property type="entry name" value="REVERSE TRANSCRIPTASE DOMAIN-CONTAINING PROTEIN"/>
    <property type="match status" value="1"/>
</dbReference>
<dbReference type="Pfam" id="PF00078">
    <property type="entry name" value="RVT_1"/>
    <property type="match status" value="1"/>
</dbReference>
<name>A0AAD1WIW8_PELCU</name>
<accession>A0AAD1WIW8</accession>
<dbReference type="InterPro" id="IPR000477">
    <property type="entry name" value="RT_dom"/>
</dbReference>
<dbReference type="AlphaFoldDB" id="A0AAD1WIW8"/>
<feature type="domain" description="Reverse transcriptase" evidence="1">
    <location>
        <begin position="1"/>
        <end position="131"/>
    </location>
</feature>
<evidence type="ECO:0000259" key="1">
    <source>
        <dbReference type="PROSITE" id="PS50878"/>
    </source>
</evidence>
<reference evidence="2" key="1">
    <citation type="submission" date="2022-03" db="EMBL/GenBank/DDBJ databases">
        <authorList>
            <person name="Alioto T."/>
            <person name="Alioto T."/>
            <person name="Gomez Garrido J."/>
        </authorList>
    </citation>
    <scope>NUCLEOTIDE SEQUENCE</scope>
</reference>
<protein>
    <recommendedName>
        <fullName evidence="1">Reverse transcriptase domain-containing protein</fullName>
    </recommendedName>
</protein>
<dbReference type="PANTHER" id="PTHR47027:SF25">
    <property type="entry name" value="REVERSE TRANSCRIPTASE DOMAIN-CONTAINING PROTEIN"/>
    <property type="match status" value="1"/>
</dbReference>
<dbReference type="PROSITE" id="PS50878">
    <property type="entry name" value="RT_POL"/>
    <property type="match status" value="1"/>
</dbReference>
<dbReference type="EMBL" id="OW240919">
    <property type="protein sequence ID" value="CAH2312968.1"/>
    <property type="molecule type" value="Genomic_DNA"/>
</dbReference>
<evidence type="ECO:0000313" key="3">
    <source>
        <dbReference type="Proteomes" id="UP001295444"/>
    </source>
</evidence>
<evidence type="ECO:0000313" key="2">
    <source>
        <dbReference type="EMBL" id="CAH2312968.1"/>
    </source>
</evidence>
<keyword evidence="3" id="KW-1185">Reference proteome</keyword>